<feature type="domain" description="Chromo" evidence="4">
    <location>
        <begin position="15"/>
        <end position="71"/>
    </location>
</feature>
<dbReference type="VEuPathDB" id="TrichDB:TVAG_001900"/>
<dbReference type="SMART" id="SM00541">
    <property type="entry name" value="FYRN"/>
    <property type="match status" value="1"/>
</dbReference>
<evidence type="ECO:0000259" key="4">
    <source>
        <dbReference type="SMART" id="SM00298"/>
    </source>
</evidence>
<dbReference type="AlphaFoldDB" id="A2FTX5"/>
<evidence type="ECO:0000313" key="5">
    <source>
        <dbReference type="EMBL" id="EAX91638.1"/>
    </source>
</evidence>
<evidence type="ECO:0000256" key="1">
    <source>
        <dbReference type="ARBA" id="ARBA00004123"/>
    </source>
</evidence>
<dbReference type="PANTHER" id="PTHR22715:SF0">
    <property type="entry name" value="TRANSFORMING GROWTH FACTOR BETA REGULATOR 1"/>
    <property type="match status" value="1"/>
</dbReference>
<dbReference type="InterPro" id="IPR000953">
    <property type="entry name" value="Chromo/chromo_shadow_dom"/>
</dbReference>
<evidence type="ECO:0000256" key="3">
    <source>
        <dbReference type="SAM" id="MobiDB-lite"/>
    </source>
</evidence>
<keyword evidence="2" id="KW-0539">Nucleus</keyword>
<dbReference type="Pfam" id="PF05964">
    <property type="entry name" value="FYRN"/>
    <property type="match status" value="1"/>
</dbReference>
<dbReference type="EMBL" id="DS114020">
    <property type="protein sequence ID" value="EAX91638.1"/>
    <property type="molecule type" value="Genomic_DNA"/>
</dbReference>
<dbReference type="SUPFAM" id="SSF54160">
    <property type="entry name" value="Chromo domain-like"/>
    <property type="match status" value="2"/>
</dbReference>
<dbReference type="Gene3D" id="2.40.50.40">
    <property type="match status" value="1"/>
</dbReference>
<dbReference type="InterPro" id="IPR003889">
    <property type="entry name" value="FYrich_C"/>
</dbReference>
<proteinExistence type="predicted"/>
<dbReference type="VEuPathDB" id="TrichDB:TVAGG3_0130300"/>
<dbReference type="STRING" id="5722.A2FTX5"/>
<protein>
    <submittedName>
        <fullName evidence="5">F/Y-rich N-terminus family protein</fullName>
    </submittedName>
</protein>
<dbReference type="InterPro" id="IPR016197">
    <property type="entry name" value="Chromo-like_dom_sf"/>
</dbReference>
<organism evidence="5 6">
    <name type="scientific">Trichomonas vaginalis (strain ATCC PRA-98 / G3)</name>
    <dbReference type="NCBI Taxonomy" id="412133"/>
    <lineage>
        <taxon>Eukaryota</taxon>
        <taxon>Metamonada</taxon>
        <taxon>Parabasalia</taxon>
        <taxon>Trichomonadida</taxon>
        <taxon>Trichomonadidae</taxon>
        <taxon>Trichomonas</taxon>
    </lineage>
</organism>
<dbReference type="Pfam" id="PF05965">
    <property type="entry name" value="FYRC"/>
    <property type="match status" value="1"/>
</dbReference>
<feature type="region of interest" description="Disordered" evidence="3">
    <location>
        <begin position="1"/>
        <end position="23"/>
    </location>
</feature>
<reference evidence="5" key="2">
    <citation type="journal article" date="2007" name="Science">
        <title>Draft genome sequence of the sexually transmitted pathogen Trichomonas vaginalis.</title>
        <authorList>
            <person name="Carlton J.M."/>
            <person name="Hirt R.P."/>
            <person name="Silva J.C."/>
            <person name="Delcher A.L."/>
            <person name="Schatz M."/>
            <person name="Zhao Q."/>
            <person name="Wortman J.R."/>
            <person name="Bidwell S.L."/>
            <person name="Alsmark U.C.M."/>
            <person name="Besteiro S."/>
            <person name="Sicheritz-Ponten T."/>
            <person name="Noel C.J."/>
            <person name="Dacks J.B."/>
            <person name="Foster P.G."/>
            <person name="Simillion C."/>
            <person name="Van de Peer Y."/>
            <person name="Miranda-Saavedra D."/>
            <person name="Barton G.J."/>
            <person name="Westrop G.D."/>
            <person name="Mueller S."/>
            <person name="Dessi D."/>
            <person name="Fiori P.L."/>
            <person name="Ren Q."/>
            <person name="Paulsen I."/>
            <person name="Zhang H."/>
            <person name="Bastida-Corcuera F.D."/>
            <person name="Simoes-Barbosa A."/>
            <person name="Brown M.T."/>
            <person name="Hayes R.D."/>
            <person name="Mukherjee M."/>
            <person name="Okumura C.Y."/>
            <person name="Schneider R."/>
            <person name="Smith A.J."/>
            <person name="Vanacova S."/>
            <person name="Villalvazo M."/>
            <person name="Haas B.J."/>
            <person name="Pertea M."/>
            <person name="Feldblyum T.V."/>
            <person name="Utterback T.R."/>
            <person name="Shu C.L."/>
            <person name="Osoegawa K."/>
            <person name="de Jong P.J."/>
            <person name="Hrdy I."/>
            <person name="Horvathova L."/>
            <person name="Zubacova Z."/>
            <person name="Dolezal P."/>
            <person name="Malik S.B."/>
            <person name="Logsdon J.M. Jr."/>
            <person name="Henze K."/>
            <person name="Gupta A."/>
            <person name="Wang C.C."/>
            <person name="Dunne R.L."/>
            <person name="Upcroft J.A."/>
            <person name="Upcroft P."/>
            <person name="White O."/>
            <person name="Salzberg S.L."/>
            <person name="Tang P."/>
            <person name="Chiu C.-H."/>
            <person name="Lee Y.-S."/>
            <person name="Embley T.M."/>
            <person name="Coombs G.H."/>
            <person name="Mottram J.C."/>
            <person name="Tachezy J."/>
            <person name="Fraser-Liggett C.M."/>
            <person name="Johnson P.J."/>
        </authorList>
    </citation>
    <scope>NUCLEOTIDE SEQUENCE [LARGE SCALE GENOMIC DNA]</scope>
    <source>
        <strain evidence="5">G3</strain>
    </source>
</reference>
<dbReference type="Proteomes" id="UP000001542">
    <property type="component" value="Unassembled WGS sequence"/>
</dbReference>
<evidence type="ECO:0000313" key="6">
    <source>
        <dbReference type="Proteomes" id="UP000001542"/>
    </source>
</evidence>
<name>A2FTX5_TRIV3</name>
<dbReference type="RefSeq" id="XP_001304568.1">
    <property type="nucleotide sequence ID" value="XM_001304567.1"/>
</dbReference>
<evidence type="ECO:0000256" key="2">
    <source>
        <dbReference type="ARBA" id="ARBA00023242"/>
    </source>
</evidence>
<dbReference type="PANTHER" id="PTHR22715">
    <property type="entry name" value="TRANSFORMING GROWTH FACTOR BETA REGULATED GENE 1"/>
    <property type="match status" value="1"/>
</dbReference>
<dbReference type="Gene3D" id="3.40.50.300">
    <property type="entry name" value="P-loop containing nucleotide triphosphate hydrolases"/>
    <property type="match status" value="1"/>
</dbReference>
<dbReference type="PROSITE" id="PS51543">
    <property type="entry name" value="FYRC"/>
    <property type="match status" value="1"/>
</dbReference>
<dbReference type="eggNOG" id="KOG0384">
    <property type="taxonomic scope" value="Eukaryota"/>
</dbReference>
<dbReference type="Gene3D" id="3.40.50.10810">
    <property type="entry name" value="Tandem AAA-ATPase domain"/>
    <property type="match status" value="1"/>
</dbReference>
<reference evidence="5" key="1">
    <citation type="submission" date="2006-10" db="EMBL/GenBank/DDBJ databases">
        <authorList>
            <person name="Amadeo P."/>
            <person name="Zhao Q."/>
            <person name="Wortman J."/>
            <person name="Fraser-Liggett C."/>
            <person name="Carlton J."/>
        </authorList>
    </citation>
    <scope>NUCLEOTIDE SEQUENCE</scope>
    <source>
        <strain evidence="5">G3</strain>
    </source>
</reference>
<keyword evidence="6" id="KW-1185">Reference proteome</keyword>
<dbReference type="GO" id="GO:0005634">
    <property type="term" value="C:nucleus"/>
    <property type="evidence" value="ECO:0000318"/>
    <property type="project" value="GO_Central"/>
</dbReference>
<sequence>MKERHRKQNYFREPEEEEPESIIGHNVDVPQKYLVKFVDLSFQKCKWLTEEELNSTQKGEFLLKYYKATPSLHKTEEPFYNPNYNEVDKIIDNDKQKYLVKWKNLPYTQLTVEREVPKDLLELYTNRKKAKFPSFSEKKSITIENIAEIPSEITLNDEKLHILSSEYVKTIYYALIHGENISLAQNLSFDAIKSTVWFIDFLNSEHKLVGPYLIVTDAANIEKWYSFLNSLPNISTVCFEGSPMERERIEQVEFSNKKKLSCHVILTTQRIIPLEFEFFNSITWRAIFYHKPLSQFTTKYSSQLQATMTVTLKHSTPINGNIAKSVLKCFQELESRNILDTDKEYIVKHLSDMTDDASEQEDSNSLKCYAVFPTLTAVQKQAARIILWRFRESIKQGKFSPISYAFERNLVHPFLVNTMEYDLGFPEFLSSSSALGIIRKIVEDSLNNGKRTLVSTNMISEYYLLIDFFGELGIKFKYDDASKQDVSTFLHANSIMSVVPSIDNFDTIIIIESNPGFFKMWTDHILNSKNTEGKKVYLISNYHTMFKKPSKMKFSDYICRRVALEAFSQNLQSEIDEILSNSVEFKLGDQIKKLRNSAAEHDIKKDDFWSSIEFSDKDIVRIPVKEFDNGYQFSVHERNAIVKTVSCFSWGCWHLGREVCGLNFSDEIIEKLCSSLILRLKSEKAPFSLPLFIDNACKPNELDIESGAFVSQQFFSTISRLSSTIAASLESANYIHSYILGKNIDDVFIPQIALQLPCEGWTQDYDRMLLYGVDKYGINMFDVFPVDENKKLRKIFKAGREISQYDGLLIKRVFCLAATIKKLIIDSKPDIEIGKIKGFEDWSEDEKRAIVTSLLRYGIPVDENGSKNYAELAAKVDISRSEEEIEKFVQKCLSSTENQKLAIATSSSVIAMSNLREILHTQICEQLFNKIPRWDELPEDWNSSHELEFFKELEKEGFGEQEKIFREKFPDIFKGKISPTILQKSFVVRRINKIHWFYSKIEDALKSKKKPETSYPIQVTESAQILNIGTVIYDRPAFHSDRYIYPAGYKSCKLAPSLQDPDHRVRWISEIVDTGADAPTFRVYQEDNPNEVFNGATPTAPWSQAMKAIASTKCEKGRIPSISGPEAFLLSAPKVITLIQNLPNAEKCTRYIFKQVYEESESSKKNSKHG</sequence>
<dbReference type="GO" id="GO:0051726">
    <property type="term" value="P:regulation of cell cycle"/>
    <property type="evidence" value="ECO:0000318"/>
    <property type="project" value="GO_Central"/>
</dbReference>
<dbReference type="SMR" id="A2FTX5"/>
<dbReference type="InterPro" id="IPR040092">
    <property type="entry name" value="TBRG1"/>
</dbReference>
<dbReference type="SMART" id="SM00298">
    <property type="entry name" value="CHROMO"/>
    <property type="match status" value="2"/>
</dbReference>
<dbReference type="InterPro" id="IPR003888">
    <property type="entry name" value="FYrich_N"/>
</dbReference>
<accession>A2FTX5</accession>
<dbReference type="Gene3D" id="3.30.160.360">
    <property type="match status" value="1"/>
</dbReference>
<comment type="subcellular location">
    <subcellularLocation>
        <location evidence="1">Nucleus</location>
    </subcellularLocation>
</comment>
<dbReference type="KEGG" id="tva:4749337"/>
<dbReference type="InParanoid" id="A2FTX5"/>
<dbReference type="InterPro" id="IPR027417">
    <property type="entry name" value="P-loop_NTPase"/>
</dbReference>
<dbReference type="eggNOG" id="KOG4443">
    <property type="taxonomic scope" value="Eukaryota"/>
</dbReference>
<dbReference type="SMART" id="SM00542">
    <property type="entry name" value="FYRC"/>
    <property type="match status" value="1"/>
</dbReference>
<dbReference type="OrthoDB" id="285793at2759"/>
<feature type="domain" description="Chromo" evidence="4">
    <location>
        <begin position="83"/>
        <end position="129"/>
    </location>
</feature>
<gene>
    <name evidence="5" type="ORF">TVAG_001900</name>
</gene>
<dbReference type="InterPro" id="IPR038718">
    <property type="entry name" value="SNF2-like_sf"/>
</dbReference>
<dbReference type="PROSITE" id="PS51542">
    <property type="entry name" value="FYRN"/>
    <property type="match status" value="1"/>
</dbReference>